<keyword evidence="4" id="KW-0548">Nucleotidyltransferase</keyword>
<dbReference type="PANTHER" id="PTHR42746">
    <property type="entry name" value="DIADENOSINE 5',5'''-P1,P4-TETRAPHOSPHATE PHOSPHORYLASE"/>
    <property type="match status" value="1"/>
</dbReference>
<feature type="domain" description="ATP adenylyltransferase C-terminal" evidence="2">
    <location>
        <begin position="268"/>
        <end position="427"/>
    </location>
</feature>
<dbReference type="AlphaFoldDB" id="A0A077R4X2"/>
<dbReference type="GO" id="GO:0009164">
    <property type="term" value="P:nucleoside catabolic process"/>
    <property type="evidence" value="ECO:0007669"/>
    <property type="project" value="TreeGrafter"/>
</dbReference>
<feature type="domain" description="Ap4A phosphorylase 1/2 N-terminal" evidence="3">
    <location>
        <begin position="46"/>
        <end position="217"/>
    </location>
</feature>
<dbReference type="InterPro" id="IPR019200">
    <property type="entry name" value="ATP_adenylylTrfase_C"/>
</dbReference>
<dbReference type="GO" id="GO:0009165">
    <property type="term" value="P:nucleotide biosynthetic process"/>
    <property type="evidence" value="ECO:0007669"/>
    <property type="project" value="TreeGrafter"/>
</dbReference>
<evidence type="ECO:0000259" key="2">
    <source>
        <dbReference type="Pfam" id="PF09830"/>
    </source>
</evidence>
<reference evidence="4" key="1">
    <citation type="journal article" date="2014" name="Genome Biol. Evol.">
        <title>Gene Loss Rather Than Gene Gain Is Associated with a Host Jump from Monocots to Dicots in the Smut Fungus Melanopsichium pennsylvanicum.</title>
        <authorList>
            <person name="Sharma R."/>
            <person name="Mishra B."/>
            <person name="Runge F."/>
            <person name="Thines M."/>
        </authorList>
    </citation>
    <scope>NUCLEOTIDE SEQUENCE</scope>
    <source>
        <strain evidence="4">4</strain>
    </source>
</reference>
<dbReference type="InterPro" id="IPR053364">
    <property type="entry name" value="Fork-head_TF_regulator"/>
</dbReference>
<dbReference type="InterPro" id="IPR036265">
    <property type="entry name" value="HIT-like_sf"/>
</dbReference>
<dbReference type="GO" id="GO:0004780">
    <property type="term" value="F:sulfate adenylyltransferase (ADP) activity"/>
    <property type="evidence" value="ECO:0007669"/>
    <property type="project" value="TreeGrafter"/>
</dbReference>
<dbReference type="GO" id="GO:0003877">
    <property type="term" value="F:ATP:ADP adenylyltransferase activity"/>
    <property type="evidence" value="ECO:0007669"/>
    <property type="project" value="InterPro"/>
</dbReference>
<dbReference type="EMBL" id="HG529604">
    <property type="protein sequence ID" value="CDI54146.1"/>
    <property type="molecule type" value="Genomic_DNA"/>
</dbReference>
<organism evidence="4">
    <name type="scientific">Melanopsichium pennsylvanicum 4</name>
    <dbReference type="NCBI Taxonomy" id="1398559"/>
    <lineage>
        <taxon>Eukaryota</taxon>
        <taxon>Fungi</taxon>
        <taxon>Dikarya</taxon>
        <taxon>Basidiomycota</taxon>
        <taxon>Ustilaginomycotina</taxon>
        <taxon>Ustilaginomycetes</taxon>
        <taxon>Ustilaginales</taxon>
        <taxon>Ustilaginaceae</taxon>
        <taxon>Melanopsichium</taxon>
    </lineage>
</organism>
<dbReference type="GO" id="GO:0008796">
    <property type="term" value="F:bis(5'-nucleosyl)-tetraphosphatase activity"/>
    <property type="evidence" value="ECO:0007669"/>
    <property type="project" value="TreeGrafter"/>
</dbReference>
<dbReference type="SUPFAM" id="SSF54197">
    <property type="entry name" value="HIT-like"/>
    <property type="match status" value="1"/>
</dbReference>
<dbReference type="Gene3D" id="3.30.428.70">
    <property type="match status" value="1"/>
</dbReference>
<dbReference type="PANTHER" id="PTHR42746:SF2">
    <property type="entry name" value="DIADENOSINE 5',5'''-P1,P4-TETRAPHOSPHATE PHOSPHORYLASE 2-RELATED"/>
    <property type="match status" value="1"/>
</dbReference>
<protein>
    <submittedName>
        <fullName evidence="4">Related to APA2-ATP adenylyltransferase II</fullName>
    </submittedName>
</protein>
<name>A0A077R4X2_9BASI</name>
<evidence type="ECO:0000313" key="4">
    <source>
        <dbReference type="EMBL" id="CDI54146.1"/>
    </source>
</evidence>
<sequence length="444" mass="49728">MQTFRNTTSNLRLLPRFAPLYLPRTPHIPSRRTLSTMSIADADLKSLTTQVKNKFDIAIEHGDAFFYPSERITLQESEQTGVLWQIRTVPALLKKPKANDSASNDDHTKKQEKPQQNKADVFAPPYVPNLHVKDLGEHTLLLNKFCVVPQHFLMVTREFASQDLPPSPQTLSLAYRIVSAHRATNGTELLAFYNCGATSGASQPHRHLQFVQCPPLDTTSSEAIDSGRLSEADQDKITQTDYKIPVESLLERIEKDGKEQDSVHALPLAWQHFVVLLNPTAQMNKVEPEMERYIGNKFMGLLDALFRARMFASDEQKKKNQQQQQNATRPAFNILITKRAMHLIPRSQEEYTELPGKSTSQGKIGNLSINSLGKCQAQPDVSLNTIRSLRDRGSYAGFMLTRSLEEQDALKSISVGGVEEVLKLTGVPPVQDVTVQTGLPTTNM</sequence>
<accession>A0A077R4X2</accession>
<keyword evidence="4" id="KW-0808">Transferase</keyword>
<proteinExistence type="predicted"/>
<dbReference type="InterPro" id="IPR043171">
    <property type="entry name" value="Ap4A_phos1/2-like"/>
</dbReference>
<evidence type="ECO:0000259" key="3">
    <source>
        <dbReference type="Pfam" id="PF19327"/>
    </source>
</evidence>
<dbReference type="InterPro" id="IPR045759">
    <property type="entry name" value="Ap4A_phos1/2_N"/>
</dbReference>
<evidence type="ECO:0000256" key="1">
    <source>
        <dbReference type="SAM" id="MobiDB-lite"/>
    </source>
</evidence>
<dbReference type="Pfam" id="PF09830">
    <property type="entry name" value="ATP_transf"/>
    <property type="match status" value="1"/>
</dbReference>
<dbReference type="Pfam" id="PF19327">
    <property type="entry name" value="Ap4A_phos_N"/>
    <property type="match status" value="1"/>
</dbReference>
<feature type="compositionally biased region" description="Basic and acidic residues" evidence="1">
    <location>
        <begin position="104"/>
        <end position="115"/>
    </location>
</feature>
<feature type="region of interest" description="Disordered" evidence="1">
    <location>
        <begin position="95"/>
        <end position="118"/>
    </location>
</feature>